<sequence length="176" mass="19483">MKIFLIPVVYFFVLISRYSKFINVSILVSKIPFTLGSAIRYEFYKRTLDSVGEGVLFSYGVIFSHKNIKIGSNVRFGPYNTVGLVDFSDNILIGQYCHFLSGKNQHGFSSKDTPINQQPGVLRKITIANDVWIGTGSIIMESIATGTVVGAGSVISKKFDSYTIVAGNPARKVRER</sequence>
<evidence type="ECO:0000313" key="1">
    <source>
        <dbReference type="EMBL" id="RZQ56294.1"/>
    </source>
</evidence>
<keyword evidence="2" id="KW-1185">Reference proteome</keyword>
<protein>
    <submittedName>
        <fullName evidence="1">Acyltransferase</fullName>
    </submittedName>
</protein>
<dbReference type="EMBL" id="PIQJ01000001">
    <property type="protein sequence ID" value="RZQ56294.1"/>
    <property type="molecule type" value="Genomic_DNA"/>
</dbReference>
<organism evidence="1 2">
    <name type="scientific">Pseudidiomarina tainanensis</name>
    <dbReference type="NCBI Taxonomy" id="502365"/>
    <lineage>
        <taxon>Bacteria</taxon>
        <taxon>Pseudomonadati</taxon>
        <taxon>Pseudomonadota</taxon>
        <taxon>Gammaproteobacteria</taxon>
        <taxon>Alteromonadales</taxon>
        <taxon>Idiomarinaceae</taxon>
        <taxon>Pseudidiomarina</taxon>
    </lineage>
</organism>
<proteinExistence type="predicted"/>
<name>A0ACD2HJE1_9GAMM</name>
<dbReference type="Proteomes" id="UP000293092">
    <property type="component" value="Unassembled WGS sequence"/>
</dbReference>
<keyword evidence="1" id="KW-0808">Transferase</keyword>
<gene>
    <name evidence="1" type="ORF">CWI82_03005</name>
</gene>
<keyword evidence="1" id="KW-0012">Acyltransferase</keyword>
<reference evidence="1" key="1">
    <citation type="submission" date="2017-11" db="EMBL/GenBank/DDBJ databases">
        <title>Comparative genomic and phylogenomic analyses of the family Idiomarinaceae.</title>
        <authorList>
            <person name="Liu Y."/>
            <person name="Shao Z."/>
        </authorList>
    </citation>
    <scope>NUCLEOTIDE SEQUENCE</scope>
    <source>
        <strain evidence="1">PIN1</strain>
    </source>
</reference>
<accession>A0ACD2HJE1</accession>
<comment type="caution">
    <text evidence="1">The sequence shown here is derived from an EMBL/GenBank/DDBJ whole genome shotgun (WGS) entry which is preliminary data.</text>
</comment>
<evidence type="ECO:0000313" key="2">
    <source>
        <dbReference type="Proteomes" id="UP000293092"/>
    </source>
</evidence>